<keyword evidence="5 7" id="KW-1133">Transmembrane helix</keyword>
<dbReference type="PROSITE" id="PS50928">
    <property type="entry name" value="ABC_TM1"/>
    <property type="match status" value="1"/>
</dbReference>
<feature type="transmembrane region" description="Helical" evidence="7">
    <location>
        <begin position="104"/>
        <end position="124"/>
    </location>
</feature>
<organism evidence="9 10">
    <name type="scientific">Roseovarius aquimarinus</name>
    <dbReference type="NCBI Taxonomy" id="1229156"/>
    <lineage>
        <taxon>Bacteria</taxon>
        <taxon>Pseudomonadati</taxon>
        <taxon>Pseudomonadota</taxon>
        <taxon>Alphaproteobacteria</taxon>
        <taxon>Rhodobacterales</taxon>
        <taxon>Roseobacteraceae</taxon>
        <taxon>Roseovarius</taxon>
    </lineage>
</organism>
<keyword evidence="10" id="KW-1185">Reference proteome</keyword>
<feature type="domain" description="ABC transmembrane type-1" evidence="8">
    <location>
        <begin position="66"/>
        <end position="265"/>
    </location>
</feature>
<comment type="subcellular location">
    <subcellularLocation>
        <location evidence="1 7">Cell membrane</location>
        <topology evidence="1 7">Multi-pass membrane protein</topology>
    </subcellularLocation>
</comment>
<evidence type="ECO:0000256" key="6">
    <source>
        <dbReference type="ARBA" id="ARBA00023136"/>
    </source>
</evidence>
<dbReference type="PANTHER" id="PTHR43386:SF23">
    <property type="entry name" value="ABC TRANSPORTER"/>
    <property type="match status" value="1"/>
</dbReference>
<evidence type="ECO:0000259" key="8">
    <source>
        <dbReference type="PROSITE" id="PS50928"/>
    </source>
</evidence>
<evidence type="ECO:0000256" key="3">
    <source>
        <dbReference type="ARBA" id="ARBA00022475"/>
    </source>
</evidence>
<reference evidence="9 10" key="1">
    <citation type="submission" date="2024-10" db="EMBL/GenBank/DDBJ databases">
        <authorList>
            <person name="Yang X.-N."/>
        </authorList>
    </citation>
    <scope>NUCLEOTIDE SEQUENCE [LARGE SCALE GENOMIC DNA]</scope>
    <source>
        <strain evidence="9 10">CAU 1059</strain>
    </source>
</reference>
<dbReference type="SUPFAM" id="SSF161098">
    <property type="entry name" value="MetI-like"/>
    <property type="match status" value="1"/>
</dbReference>
<evidence type="ECO:0000256" key="7">
    <source>
        <dbReference type="RuleBase" id="RU363032"/>
    </source>
</evidence>
<keyword evidence="6 7" id="KW-0472">Membrane</keyword>
<dbReference type="PANTHER" id="PTHR43386">
    <property type="entry name" value="OLIGOPEPTIDE TRANSPORT SYSTEM PERMEASE PROTEIN APPC"/>
    <property type="match status" value="1"/>
</dbReference>
<feature type="transmembrane region" description="Helical" evidence="7">
    <location>
        <begin position="68"/>
        <end position="92"/>
    </location>
</feature>
<evidence type="ECO:0000256" key="5">
    <source>
        <dbReference type="ARBA" id="ARBA00022989"/>
    </source>
</evidence>
<sequence length="286" mass="29337">MRDRGTYAGGGLMGAIVLFVLAGPLLWPLGPSEMDLAARNAGASLAHPLGTDQLGRDMLARLMAGGRLSLATGFAAMAVALLVGAGVGIAAGLSRRLDAPLMRLTDLFLSLPVLPLLLIAATLFRAPLAARFGAEAGLFILVAGLIGLTSWMAPARILRGEVRGLSQSDMIRAARSTGTRLPQMIGRHILPAIAGSLGVAAALGVASAILMESALSFLGLGFPSDIASWGRLLHEGTPHLGSHPGRALWPGALISAVALAATLMGDGLRDMASGGRRAARQARHMV</sequence>
<dbReference type="InterPro" id="IPR000515">
    <property type="entry name" value="MetI-like"/>
</dbReference>
<keyword evidence="4 7" id="KW-0812">Transmembrane</keyword>
<protein>
    <submittedName>
        <fullName evidence="9">ABC transporter permease</fullName>
    </submittedName>
</protein>
<evidence type="ECO:0000256" key="2">
    <source>
        <dbReference type="ARBA" id="ARBA00022448"/>
    </source>
</evidence>
<evidence type="ECO:0000256" key="1">
    <source>
        <dbReference type="ARBA" id="ARBA00004651"/>
    </source>
</evidence>
<dbReference type="CDD" id="cd06261">
    <property type="entry name" value="TM_PBP2"/>
    <property type="match status" value="1"/>
</dbReference>
<dbReference type="Gene3D" id="1.10.3720.10">
    <property type="entry name" value="MetI-like"/>
    <property type="match status" value="1"/>
</dbReference>
<evidence type="ECO:0000313" key="10">
    <source>
        <dbReference type="Proteomes" id="UP001607157"/>
    </source>
</evidence>
<dbReference type="InterPro" id="IPR035906">
    <property type="entry name" value="MetI-like_sf"/>
</dbReference>
<feature type="transmembrane region" description="Helical" evidence="7">
    <location>
        <begin position="136"/>
        <end position="153"/>
    </location>
</feature>
<comment type="caution">
    <text evidence="9">The sequence shown here is derived from an EMBL/GenBank/DDBJ whole genome shotgun (WGS) entry which is preliminary data.</text>
</comment>
<comment type="similarity">
    <text evidence="7">Belongs to the binding-protein-dependent transport system permease family.</text>
</comment>
<dbReference type="Pfam" id="PF00528">
    <property type="entry name" value="BPD_transp_1"/>
    <property type="match status" value="1"/>
</dbReference>
<evidence type="ECO:0000313" key="9">
    <source>
        <dbReference type="EMBL" id="MFH0253162.1"/>
    </source>
</evidence>
<dbReference type="EMBL" id="JBIHMM010000001">
    <property type="protein sequence ID" value="MFH0253162.1"/>
    <property type="molecule type" value="Genomic_DNA"/>
</dbReference>
<feature type="transmembrane region" description="Helical" evidence="7">
    <location>
        <begin position="7"/>
        <end position="27"/>
    </location>
</feature>
<feature type="transmembrane region" description="Helical" evidence="7">
    <location>
        <begin position="247"/>
        <end position="268"/>
    </location>
</feature>
<feature type="transmembrane region" description="Helical" evidence="7">
    <location>
        <begin position="189"/>
        <end position="211"/>
    </location>
</feature>
<name>A0ABW7I4R9_9RHOB</name>
<dbReference type="RefSeq" id="WP_377168221.1">
    <property type="nucleotide sequence ID" value="NZ_JBHTJC010000001.1"/>
</dbReference>
<proteinExistence type="inferred from homology"/>
<keyword evidence="2 7" id="KW-0813">Transport</keyword>
<accession>A0ABW7I4R9</accession>
<evidence type="ECO:0000256" key="4">
    <source>
        <dbReference type="ARBA" id="ARBA00022692"/>
    </source>
</evidence>
<keyword evidence="3" id="KW-1003">Cell membrane</keyword>
<dbReference type="InterPro" id="IPR050366">
    <property type="entry name" value="BP-dependent_transpt_permease"/>
</dbReference>
<gene>
    <name evidence="9" type="ORF">ACGRVM_04615</name>
</gene>
<dbReference type="Proteomes" id="UP001607157">
    <property type="component" value="Unassembled WGS sequence"/>
</dbReference>